<dbReference type="Pfam" id="PF01676">
    <property type="entry name" value="Metalloenzyme"/>
    <property type="match status" value="1"/>
</dbReference>
<dbReference type="Gene3D" id="3.40.720.10">
    <property type="entry name" value="Alkaline Phosphatase, subunit A"/>
    <property type="match status" value="1"/>
</dbReference>
<keyword evidence="6" id="KW-1185">Reference proteome</keyword>
<feature type="domain" description="Metalloenzyme" evidence="4">
    <location>
        <begin position="224"/>
        <end position="322"/>
    </location>
</feature>
<dbReference type="EMBL" id="FOAP01000010">
    <property type="protein sequence ID" value="SEL99200.1"/>
    <property type="molecule type" value="Genomic_DNA"/>
</dbReference>
<evidence type="ECO:0000256" key="3">
    <source>
        <dbReference type="ARBA" id="ARBA00023211"/>
    </source>
</evidence>
<evidence type="ECO:0000256" key="2">
    <source>
        <dbReference type="ARBA" id="ARBA00022723"/>
    </source>
</evidence>
<reference evidence="6" key="1">
    <citation type="submission" date="2016-10" db="EMBL/GenBank/DDBJ databases">
        <authorList>
            <person name="Varghese N."/>
            <person name="Submissions S."/>
        </authorList>
    </citation>
    <scope>NUCLEOTIDE SEQUENCE [LARGE SCALE GENOMIC DNA]</scope>
    <source>
        <strain evidence="6">DSM 17044</strain>
    </source>
</reference>
<evidence type="ECO:0000313" key="6">
    <source>
        <dbReference type="Proteomes" id="UP000182719"/>
    </source>
</evidence>
<dbReference type="GO" id="GO:0043094">
    <property type="term" value="P:metabolic compound salvage"/>
    <property type="evidence" value="ECO:0007669"/>
    <property type="project" value="InterPro"/>
</dbReference>
<dbReference type="SUPFAM" id="SSF53649">
    <property type="entry name" value="Alkaline phosphatase-like"/>
    <property type="match status" value="1"/>
</dbReference>
<dbReference type="GO" id="GO:0008973">
    <property type="term" value="F:phosphopentomutase activity"/>
    <property type="evidence" value="ECO:0007669"/>
    <property type="project" value="InterPro"/>
</dbReference>
<evidence type="ECO:0000313" key="5">
    <source>
        <dbReference type="EMBL" id="SEL99200.1"/>
    </source>
</evidence>
<dbReference type="GO" id="GO:0005829">
    <property type="term" value="C:cytosol"/>
    <property type="evidence" value="ECO:0007669"/>
    <property type="project" value="TreeGrafter"/>
</dbReference>
<comment type="similarity">
    <text evidence="1">Belongs to the phosphopentomutase family.</text>
</comment>
<organism evidence="5 6">
    <name type="scientific">Stigmatella aurantiaca</name>
    <dbReference type="NCBI Taxonomy" id="41"/>
    <lineage>
        <taxon>Bacteria</taxon>
        <taxon>Pseudomonadati</taxon>
        <taxon>Myxococcota</taxon>
        <taxon>Myxococcia</taxon>
        <taxon>Myxococcales</taxon>
        <taxon>Cystobacterineae</taxon>
        <taxon>Archangiaceae</taxon>
        <taxon>Stigmatella</taxon>
    </lineage>
</organism>
<keyword evidence="3" id="KW-0464">Manganese</keyword>
<dbReference type="InterPro" id="IPR017850">
    <property type="entry name" value="Alkaline_phosphatase_core_sf"/>
</dbReference>
<dbReference type="InterPro" id="IPR006124">
    <property type="entry name" value="Metalloenzyme"/>
</dbReference>
<dbReference type="PANTHER" id="PTHR21110">
    <property type="entry name" value="PHOSPHOPENTOMUTASE"/>
    <property type="match status" value="1"/>
</dbReference>
<dbReference type="InterPro" id="IPR010045">
    <property type="entry name" value="DeoB"/>
</dbReference>
<dbReference type="PANTHER" id="PTHR21110:SF0">
    <property type="entry name" value="PHOSPHOPENTOMUTASE"/>
    <property type="match status" value="1"/>
</dbReference>
<evidence type="ECO:0000259" key="4">
    <source>
        <dbReference type="Pfam" id="PF01676"/>
    </source>
</evidence>
<dbReference type="AlphaFoldDB" id="A0A1H7UQA9"/>
<dbReference type="Proteomes" id="UP000182719">
    <property type="component" value="Unassembled WGS sequence"/>
</dbReference>
<keyword evidence="2" id="KW-0479">Metal-binding</keyword>
<proteinExistence type="inferred from homology"/>
<dbReference type="GO" id="GO:0000287">
    <property type="term" value="F:magnesium ion binding"/>
    <property type="evidence" value="ECO:0007669"/>
    <property type="project" value="InterPro"/>
</dbReference>
<evidence type="ECO:0000256" key="1">
    <source>
        <dbReference type="ARBA" id="ARBA00010373"/>
    </source>
</evidence>
<gene>
    <name evidence="5" type="ORF">SAMN05444354_110153</name>
</gene>
<dbReference type="GO" id="GO:0009117">
    <property type="term" value="P:nucleotide metabolic process"/>
    <property type="evidence" value="ECO:0007669"/>
    <property type="project" value="InterPro"/>
</dbReference>
<name>A0A1H7UQA9_STIAU</name>
<sequence length="324" mass="34880">MTEAGNSRIQSEAVRVALLFIDGVGVGRKDPSVNPLARREHLLSRFGEGSGLPLPGSGHYHPVDTTFGVEGRPQSASNQTAILTGDPAPALIQRHVLGYPNPPLQALLAERSLVKRLVAAGRSATFANTYPVAYLDALKLPRRASAEPAEFTFPPATLRRLKASASTLAFAAAKVPLRTLDDARGGAGLSHDITGLRAQHRGFSVPQRTPEEAARIFWRVAEGMDFTFFEHYLADEAGHAQDFGAALEALDTFDQFARAVIATRPEDARILICSDHGNVEDLSTRSHTLNPVPVLYFGPPAPELDALATVADVGRTVLRWLAVE</sequence>
<protein>
    <submittedName>
        <fullName evidence="5">Phosphoglycerate mutase</fullName>
    </submittedName>
</protein>
<accession>A0A1H7UQA9</accession>